<proteinExistence type="predicted"/>
<keyword evidence="1" id="KW-0812">Transmembrane</keyword>
<accession>A0A2C9UP95</accession>
<feature type="transmembrane region" description="Helical" evidence="1">
    <location>
        <begin position="6"/>
        <end position="26"/>
    </location>
</feature>
<keyword evidence="1" id="KW-1133">Transmembrane helix</keyword>
<protein>
    <submittedName>
        <fullName evidence="2">Uncharacterized protein</fullName>
    </submittedName>
</protein>
<sequence length="46" mass="5380">MNCSTLIFLIPFVTPLELVLLFGFHIHDQHLLTCLFYCLVLVLKIF</sequence>
<organism evidence="2">
    <name type="scientific">Manihot esculenta</name>
    <name type="common">Cassava</name>
    <name type="synonym">Jatropha manihot</name>
    <dbReference type="NCBI Taxonomy" id="3983"/>
    <lineage>
        <taxon>Eukaryota</taxon>
        <taxon>Viridiplantae</taxon>
        <taxon>Streptophyta</taxon>
        <taxon>Embryophyta</taxon>
        <taxon>Tracheophyta</taxon>
        <taxon>Spermatophyta</taxon>
        <taxon>Magnoliopsida</taxon>
        <taxon>eudicotyledons</taxon>
        <taxon>Gunneridae</taxon>
        <taxon>Pentapetalae</taxon>
        <taxon>rosids</taxon>
        <taxon>fabids</taxon>
        <taxon>Malpighiales</taxon>
        <taxon>Euphorbiaceae</taxon>
        <taxon>Crotonoideae</taxon>
        <taxon>Manihoteae</taxon>
        <taxon>Manihot</taxon>
    </lineage>
</organism>
<evidence type="ECO:0000256" key="1">
    <source>
        <dbReference type="SAM" id="Phobius"/>
    </source>
</evidence>
<evidence type="ECO:0000313" key="2">
    <source>
        <dbReference type="EMBL" id="OAY32893.1"/>
    </source>
</evidence>
<dbReference type="AlphaFoldDB" id="A0A2C9UP95"/>
<gene>
    <name evidence="2" type="ORF">MANES_13G053900</name>
</gene>
<reference evidence="2" key="1">
    <citation type="submission" date="2016-02" db="EMBL/GenBank/DDBJ databases">
        <title>WGS assembly of Manihot esculenta.</title>
        <authorList>
            <person name="Bredeson J.V."/>
            <person name="Prochnik S.E."/>
            <person name="Lyons J.B."/>
            <person name="Schmutz J."/>
            <person name="Grimwood J."/>
            <person name="Vrebalov J."/>
            <person name="Bart R.S."/>
            <person name="Amuge T."/>
            <person name="Ferguson M.E."/>
            <person name="Green R."/>
            <person name="Putnam N."/>
            <person name="Stites J."/>
            <person name="Rounsley S."/>
            <person name="Rokhsar D.S."/>
        </authorList>
    </citation>
    <scope>NUCLEOTIDE SEQUENCE [LARGE SCALE GENOMIC DNA]</scope>
    <source>
        <tissue evidence="2">Leaf</tissue>
    </source>
</reference>
<dbReference type="EMBL" id="CM004399">
    <property type="protein sequence ID" value="OAY32893.1"/>
    <property type="molecule type" value="Genomic_DNA"/>
</dbReference>
<keyword evidence="1" id="KW-0472">Membrane</keyword>
<name>A0A2C9UP95_MANES</name>